<evidence type="ECO:0000313" key="2">
    <source>
        <dbReference type="Proteomes" id="UP001596287"/>
    </source>
</evidence>
<dbReference type="InterPro" id="IPR038194">
    <property type="entry name" value="DUF3861_sf"/>
</dbReference>
<dbReference type="RefSeq" id="WP_379791110.1">
    <property type="nucleotide sequence ID" value="NZ_JBHSQB010000005.1"/>
</dbReference>
<gene>
    <name evidence="1" type="ORF">ACFPVY_06235</name>
</gene>
<protein>
    <submittedName>
        <fullName evidence="1">DUF3861 domain-containing protein</fullName>
    </submittedName>
</protein>
<dbReference type="Pfam" id="PF12977">
    <property type="entry name" value="DUF3861"/>
    <property type="match status" value="1"/>
</dbReference>
<organism evidence="1 2">
    <name type="scientific">Flavobacterium qiangtangense</name>
    <dbReference type="NCBI Taxonomy" id="1442595"/>
    <lineage>
        <taxon>Bacteria</taxon>
        <taxon>Pseudomonadati</taxon>
        <taxon>Bacteroidota</taxon>
        <taxon>Flavobacteriia</taxon>
        <taxon>Flavobacteriales</taxon>
        <taxon>Flavobacteriaceae</taxon>
        <taxon>Flavobacterium</taxon>
    </lineage>
</organism>
<proteinExistence type="predicted"/>
<evidence type="ECO:0000313" key="1">
    <source>
        <dbReference type="EMBL" id="MFC6096240.1"/>
    </source>
</evidence>
<comment type="caution">
    <text evidence="1">The sequence shown here is derived from an EMBL/GenBank/DDBJ whole genome shotgun (WGS) entry which is preliminary data.</text>
</comment>
<keyword evidence="2" id="KW-1185">Reference proteome</keyword>
<name>A0ABW1PLE5_9FLAO</name>
<dbReference type="EMBL" id="JBHSQB010000005">
    <property type="protein sequence ID" value="MFC6096240.1"/>
    <property type="molecule type" value="Genomic_DNA"/>
</dbReference>
<reference evidence="2" key="1">
    <citation type="journal article" date="2019" name="Int. J. Syst. Evol. Microbiol.">
        <title>The Global Catalogue of Microorganisms (GCM) 10K type strain sequencing project: providing services to taxonomists for standard genome sequencing and annotation.</title>
        <authorList>
            <consortium name="The Broad Institute Genomics Platform"/>
            <consortium name="The Broad Institute Genome Sequencing Center for Infectious Disease"/>
            <person name="Wu L."/>
            <person name="Ma J."/>
        </authorList>
    </citation>
    <scope>NUCLEOTIDE SEQUENCE [LARGE SCALE GENOMIC DNA]</scope>
    <source>
        <strain evidence="2">CCUG 49679</strain>
    </source>
</reference>
<dbReference type="InterPro" id="IPR024476">
    <property type="entry name" value="DUF3861"/>
</dbReference>
<dbReference type="Proteomes" id="UP001596287">
    <property type="component" value="Unassembled WGS sequence"/>
</dbReference>
<dbReference type="Gene3D" id="3.10.20.850">
    <property type="entry name" value="Protein of unknown function DUF3861"/>
    <property type="match status" value="1"/>
</dbReference>
<accession>A0ABW1PLE5</accession>
<sequence length="101" mass="11916">MEKKHNKYRITLEHLHSPKDLGLNETIDFEFENHDEIFSIIDRIRENNPFDNENQAVEFALGLKLFSEVMIKNRDNELFEELMPAFGSFMKKLKASVKEGN</sequence>